<name>A0A1X7C8Y3_9BACT</name>
<evidence type="ECO:0000313" key="2">
    <source>
        <dbReference type="Proteomes" id="UP000192906"/>
    </source>
</evidence>
<keyword evidence="2" id="KW-1185">Reference proteome</keyword>
<proteinExistence type="predicted"/>
<dbReference type="OrthoDB" id="5445923at2"/>
<dbReference type="RefSeq" id="WP_085097853.1">
    <property type="nucleotide sequence ID" value="NZ_FWZU01000001.1"/>
</dbReference>
<reference evidence="2" key="1">
    <citation type="submission" date="2017-04" db="EMBL/GenBank/DDBJ databases">
        <authorList>
            <person name="Varghese N."/>
            <person name="Submissions S."/>
        </authorList>
    </citation>
    <scope>NUCLEOTIDE SEQUENCE [LARGE SCALE GENOMIC DNA]</scope>
    <source>
        <strain evidence="2">K3S</strain>
    </source>
</reference>
<dbReference type="EMBL" id="FWZU01000001">
    <property type="protein sequence ID" value="SME92291.1"/>
    <property type="molecule type" value="Genomic_DNA"/>
</dbReference>
<sequence>MVKKNIAWDGISFEISSKFEVSGIDKKFIQLDNGEHPCIEIRWYDSGKSYKEQNYFRQLAKKIETSSGIKIESSVLPSSWKKPLERFNSTAFYWQSDLSTGRGVMFYCQKSAKVMLIQFIGKAGDELEDAAISIFNSIKFYNTEEFTPWRIYDMEATLPASYKLDSFEFKPGRFKICLCDDTESISLYRISPADTILKDRSLGNFSKEFFKNEIAKLNLRIAELEFGEGATCMFGQEKKPSTAKITMSKLSSKHRPFGRIEARYTKEANRIQAVLINSRTSIPESRMQNIFENYSIVR</sequence>
<dbReference type="STRING" id="1519643.SAMN06295933_0525"/>
<gene>
    <name evidence="1" type="ORF">SAMN06295933_0525</name>
</gene>
<dbReference type="Proteomes" id="UP000192906">
    <property type="component" value="Unassembled WGS sequence"/>
</dbReference>
<dbReference type="AlphaFoldDB" id="A0A1X7C8Y3"/>
<organism evidence="1 2">
    <name type="scientific">Desulfovibrio gilichinskyi</name>
    <dbReference type="NCBI Taxonomy" id="1519643"/>
    <lineage>
        <taxon>Bacteria</taxon>
        <taxon>Pseudomonadati</taxon>
        <taxon>Thermodesulfobacteriota</taxon>
        <taxon>Desulfovibrionia</taxon>
        <taxon>Desulfovibrionales</taxon>
        <taxon>Desulfovibrionaceae</taxon>
        <taxon>Desulfovibrio</taxon>
    </lineage>
</organism>
<accession>A0A1X7C8Y3</accession>
<protein>
    <submittedName>
        <fullName evidence="1">Uncharacterized protein</fullName>
    </submittedName>
</protein>
<evidence type="ECO:0000313" key="1">
    <source>
        <dbReference type="EMBL" id="SME92291.1"/>
    </source>
</evidence>